<feature type="region of interest" description="Disordered" evidence="1">
    <location>
        <begin position="57"/>
        <end position="76"/>
    </location>
</feature>
<name>A0A1G9HBD2_9ACTN</name>
<dbReference type="OrthoDB" id="3399802at2"/>
<organism evidence="2 3">
    <name type="scientific">Tessaracoccus oleiagri</name>
    <dbReference type="NCBI Taxonomy" id="686624"/>
    <lineage>
        <taxon>Bacteria</taxon>
        <taxon>Bacillati</taxon>
        <taxon>Actinomycetota</taxon>
        <taxon>Actinomycetes</taxon>
        <taxon>Propionibacteriales</taxon>
        <taxon>Propionibacteriaceae</taxon>
        <taxon>Tessaracoccus</taxon>
    </lineage>
</organism>
<gene>
    <name evidence="2" type="ORF">SAMN04488242_0201</name>
</gene>
<dbReference type="CDD" id="cd00090">
    <property type="entry name" value="HTH_ARSR"/>
    <property type="match status" value="1"/>
</dbReference>
<dbReference type="Gene3D" id="1.10.10.10">
    <property type="entry name" value="Winged helix-like DNA-binding domain superfamily/Winged helix DNA-binding domain"/>
    <property type="match status" value="1"/>
</dbReference>
<dbReference type="SUPFAM" id="SSF46785">
    <property type="entry name" value="Winged helix' DNA-binding domain"/>
    <property type="match status" value="1"/>
</dbReference>
<dbReference type="InterPro" id="IPR036390">
    <property type="entry name" value="WH_DNA-bd_sf"/>
</dbReference>
<feature type="region of interest" description="Disordered" evidence="1">
    <location>
        <begin position="197"/>
        <end position="222"/>
    </location>
</feature>
<accession>A0A1G9HBD2</accession>
<sequence length="222" mass="23724">MASHGLGPTRAKVLELLQQSNAPLTAAQVAEVLDLHPNSARHHLGQLVESGFAERAPLPTKTTGRPKVGFTPSRQAPSVSDRHLIDLTTMLLDHFCADDASAERAGVQWGSRLREGNANVGEVITAMKESGFSPEIDGQVLNFGRCPFRSTMAPETLQAVCKVHLGFLRGALPDREVGEFEIGPICKVHVSGELGADPTIGPEHHRPAEPVLLSEPTSAPRG</sequence>
<evidence type="ECO:0000313" key="2">
    <source>
        <dbReference type="EMBL" id="SDL10250.1"/>
    </source>
</evidence>
<protein>
    <submittedName>
        <fullName evidence="2">Predicted transcriptional regulator, ArsR family</fullName>
    </submittedName>
</protein>
<dbReference type="Proteomes" id="UP000199475">
    <property type="component" value="Unassembled WGS sequence"/>
</dbReference>
<dbReference type="AlphaFoldDB" id="A0A1G9HBD2"/>
<evidence type="ECO:0000256" key="1">
    <source>
        <dbReference type="SAM" id="MobiDB-lite"/>
    </source>
</evidence>
<proteinExistence type="predicted"/>
<reference evidence="2 3" key="1">
    <citation type="submission" date="2016-10" db="EMBL/GenBank/DDBJ databases">
        <authorList>
            <person name="de Groot N.N."/>
        </authorList>
    </citation>
    <scope>NUCLEOTIDE SEQUENCE [LARGE SCALE GENOMIC DNA]</scope>
    <source>
        <strain evidence="2 3">CGMCC 1.9159</strain>
    </source>
</reference>
<dbReference type="STRING" id="686624.SAMN04488242_0201"/>
<keyword evidence="3" id="KW-1185">Reference proteome</keyword>
<dbReference type="Pfam" id="PF12840">
    <property type="entry name" value="HTH_20"/>
    <property type="match status" value="1"/>
</dbReference>
<dbReference type="InterPro" id="IPR011991">
    <property type="entry name" value="ArsR-like_HTH"/>
</dbReference>
<evidence type="ECO:0000313" key="3">
    <source>
        <dbReference type="Proteomes" id="UP000199475"/>
    </source>
</evidence>
<dbReference type="RefSeq" id="WP_093248077.1">
    <property type="nucleotide sequence ID" value="NZ_FNGP01000001.1"/>
</dbReference>
<dbReference type="InterPro" id="IPR036388">
    <property type="entry name" value="WH-like_DNA-bd_sf"/>
</dbReference>
<dbReference type="EMBL" id="FNGP01000001">
    <property type="protein sequence ID" value="SDL10250.1"/>
    <property type="molecule type" value="Genomic_DNA"/>
</dbReference>